<evidence type="ECO:0000313" key="4">
    <source>
        <dbReference type="Proteomes" id="UP000576969"/>
    </source>
</evidence>
<organism evidence="3 4">
    <name type="scientific">Microbacterium immunditiarum</name>
    <dbReference type="NCBI Taxonomy" id="337480"/>
    <lineage>
        <taxon>Bacteria</taxon>
        <taxon>Bacillati</taxon>
        <taxon>Actinomycetota</taxon>
        <taxon>Actinomycetes</taxon>
        <taxon>Micrococcales</taxon>
        <taxon>Microbacteriaceae</taxon>
        <taxon>Microbacterium</taxon>
    </lineage>
</organism>
<reference evidence="3 4" key="1">
    <citation type="submission" date="2020-07" db="EMBL/GenBank/DDBJ databases">
        <title>Sequencing the genomes of 1000 actinobacteria strains.</title>
        <authorList>
            <person name="Klenk H.-P."/>
        </authorList>
    </citation>
    <scope>NUCLEOTIDE SEQUENCE [LARGE SCALE GENOMIC DNA]</scope>
    <source>
        <strain evidence="3 4">DSM 24662</strain>
    </source>
</reference>
<keyword evidence="1" id="KW-0812">Transmembrane</keyword>
<dbReference type="Proteomes" id="UP000576969">
    <property type="component" value="Unassembled WGS sequence"/>
</dbReference>
<keyword evidence="1" id="KW-0472">Membrane</keyword>
<protein>
    <submittedName>
        <fullName evidence="3">Putative membrane protein</fullName>
    </submittedName>
</protein>
<dbReference type="AlphaFoldDB" id="A0A7Y9GNT1"/>
<sequence>MDFWSNFWSLIWWFLWAFVFIAYLMALFAIIGDLFRDHKLNGWWKAVWIIFLIFVPFLTALVYLIARGQGMAERSQREARAAQAATDSYIKQVAGASPAEEIAKAKSLLDAGTITPEEYEQLKARALAH</sequence>
<proteinExistence type="predicted"/>
<gene>
    <name evidence="3" type="ORF">BJ991_001948</name>
</gene>
<evidence type="ECO:0000256" key="1">
    <source>
        <dbReference type="SAM" id="Phobius"/>
    </source>
</evidence>
<accession>A0A7Y9GNT1</accession>
<keyword evidence="1" id="KW-1133">Transmembrane helix</keyword>
<comment type="caution">
    <text evidence="3">The sequence shown here is derived from an EMBL/GenBank/DDBJ whole genome shotgun (WGS) entry which is preliminary data.</text>
</comment>
<name>A0A7Y9GNT1_9MICO</name>
<keyword evidence="4" id="KW-1185">Reference proteome</keyword>
<feature type="transmembrane region" description="Helical" evidence="1">
    <location>
        <begin position="43"/>
        <end position="66"/>
    </location>
</feature>
<dbReference type="EMBL" id="JACCBV010000001">
    <property type="protein sequence ID" value="NYE19920.1"/>
    <property type="molecule type" value="Genomic_DNA"/>
</dbReference>
<dbReference type="Pfam" id="PF09851">
    <property type="entry name" value="SHOCT"/>
    <property type="match status" value="1"/>
</dbReference>
<evidence type="ECO:0000259" key="2">
    <source>
        <dbReference type="Pfam" id="PF09851"/>
    </source>
</evidence>
<feature type="transmembrane region" description="Helical" evidence="1">
    <location>
        <begin position="7"/>
        <end position="31"/>
    </location>
</feature>
<dbReference type="GO" id="GO:0005886">
    <property type="term" value="C:plasma membrane"/>
    <property type="evidence" value="ECO:0007669"/>
    <property type="project" value="UniProtKB-SubCell"/>
</dbReference>
<dbReference type="RefSeq" id="WP_179489557.1">
    <property type="nucleotide sequence ID" value="NZ_JACCBV010000001.1"/>
</dbReference>
<evidence type="ECO:0000313" key="3">
    <source>
        <dbReference type="EMBL" id="NYE19920.1"/>
    </source>
</evidence>
<dbReference type="InterPro" id="IPR018649">
    <property type="entry name" value="SHOCT"/>
</dbReference>
<feature type="domain" description="SHOCT" evidence="2">
    <location>
        <begin position="100"/>
        <end position="127"/>
    </location>
</feature>